<keyword evidence="1" id="KW-0677">Repeat</keyword>
<dbReference type="Pfam" id="PF13041">
    <property type="entry name" value="PPR_2"/>
    <property type="match status" value="1"/>
</dbReference>
<dbReference type="AlphaFoldDB" id="A0AA88X6J5"/>
<comment type="similarity">
    <text evidence="2">Belongs to the PPR family. PCMP-E subfamily.</text>
</comment>
<dbReference type="Proteomes" id="UP001188597">
    <property type="component" value="Unassembled WGS sequence"/>
</dbReference>
<sequence>MKLLLGRQYSSLVSPNPKHPSSTHSNILQLCKSGLLSDALILLNSTDTLKLASKPIIYGLLLQTCIQAHSFTHGLQLHSHVVKSGLDTDRFVGNSLLSVYFKLCPNFRETRKVFDRLLYRDVISWTSMLSGYVRVGQPRNALGLYGEMVGSGVEPNGFTLSALIKACSVLGELNLGQQLKRPNIKMQLQSCRLHEIEVHWMNKVVHIMIEPCQVQVEAKSTPSCSSGVDKKPEPRRNLARILLNTSIEKPLYLQPVVTSSNSK</sequence>
<proteinExistence type="inferred from homology"/>
<dbReference type="PROSITE" id="PS51375">
    <property type="entry name" value="PPR"/>
    <property type="match status" value="1"/>
</dbReference>
<gene>
    <name evidence="4" type="ORF">RJ639_027673</name>
</gene>
<evidence type="ECO:0000256" key="1">
    <source>
        <dbReference type="ARBA" id="ARBA00022737"/>
    </source>
</evidence>
<evidence type="ECO:0000256" key="2">
    <source>
        <dbReference type="ARBA" id="ARBA00061659"/>
    </source>
</evidence>
<dbReference type="FunFam" id="1.25.40.10:FF:001535">
    <property type="entry name" value="Putative pentatricopeptide repeat-containing protein, mitochondrial"/>
    <property type="match status" value="1"/>
</dbReference>
<dbReference type="PANTHER" id="PTHR47926:SF359">
    <property type="entry name" value="PENTACOTRIPEPTIDE-REPEAT REGION OF PRORP DOMAIN-CONTAINING PROTEIN"/>
    <property type="match status" value="1"/>
</dbReference>
<dbReference type="GO" id="GO:0009451">
    <property type="term" value="P:RNA modification"/>
    <property type="evidence" value="ECO:0007669"/>
    <property type="project" value="InterPro"/>
</dbReference>
<dbReference type="EMBL" id="JAVXUP010000074">
    <property type="protein sequence ID" value="KAK3039529.1"/>
    <property type="molecule type" value="Genomic_DNA"/>
</dbReference>
<dbReference type="Gene3D" id="1.25.40.10">
    <property type="entry name" value="Tetratricopeptide repeat domain"/>
    <property type="match status" value="1"/>
</dbReference>
<accession>A0AA88X6J5</accession>
<feature type="repeat" description="PPR" evidence="3">
    <location>
        <begin position="121"/>
        <end position="155"/>
    </location>
</feature>
<name>A0AA88X6J5_9ASTE</name>
<dbReference type="InterPro" id="IPR011990">
    <property type="entry name" value="TPR-like_helical_dom_sf"/>
</dbReference>
<reference evidence="4" key="1">
    <citation type="submission" date="2022-12" db="EMBL/GenBank/DDBJ databases">
        <title>Draft genome assemblies for two species of Escallonia (Escalloniales).</title>
        <authorList>
            <person name="Chanderbali A."/>
            <person name="Dervinis C."/>
            <person name="Anghel I."/>
            <person name="Soltis D."/>
            <person name="Soltis P."/>
            <person name="Zapata F."/>
        </authorList>
    </citation>
    <scope>NUCLEOTIDE SEQUENCE</scope>
    <source>
        <strain evidence="4">UCBG64.0493</strain>
        <tissue evidence="4">Leaf</tissue>
    </source>
</reference>
<protein>
    <recommendedName>
        <fullName evidence="6">Pentatricopeptide repeat-containing protein</fullName>
    </recommendedName>
</protein>
<dbReference type="InterPro" id="IPR002885">
    <property type="entry name" value="PPR_rpt"/>
</dbReference>
<dbReference type="InterPro" id="IPR046960">
    <property type="entry name" value="PPR_At4g14850-like_plant"/>
</dbReference>
<dbReference type="NCBIfam" id="TIGR00756">
    <property type="entry name" value="PPR"/>
    <property type="match status" value="1"/>
</dbReference>
<comment type="caution">
    <text evidence="4">The sequence shown here is derived from an EMBL/GenBank/DDBJ whole genome shotgun (WGS) entry which is preliminary data.</text>
</comment>
<organism evidence="4 5">
    <name type="scientific">Escallonia herrerae</name>
    <dbReference type="NCBI Taxonomy" id="1293975"/>
    <lineage>
        <taxon>Eukaryota</taxon>
        <taxon>Viridiplantae</taxon>
        <taxon>Streptophyta</taxon>
        <taxon>Embryophyta</taxon>
        <taxon>Tracheophyta</taxon>
        <taxon>Spermatophyta</taxon>
        <taxon>Magnoliopsida</taxon>
        <taxon>eudicotyledons</taxon>
        <taxon>Gunneridae</taxon>
        <taxon>Pentapetalae</taxon>
        <taxon>asterids</taxon>
        <taxon>campanulids</taxon>
        <taxon>Escalloniales</taxon>
        <taxon>Escalloniaceae</taxon>
        <taxon>Escallonia</taxon>
    </lineage>
</organism>
<dbReference type="PANTHER" id="PTHR47926">
    <property type="entry name" value="PENTATRICOPEPTIDE REPEAT-CONTAINING PROTEIN"/>
    <property type="match status" value="1"/>
</dbReference>
<dbReference type="GO" id="GO:0003723">
    <property type="term" value="F:RNA binding"/>
    <property type="evidence" value="ECO:0007669"/>
    <property type="project" value="InterPro"/>
</dbReference>
<keyword evidence="5" id="KW-1185">Reference proteome</keyword>
<evidence type="ECO:0008006" key="6">
    <source>
        <dbReference type="Google" id="ProtNLM"/>
    </source>
</evidence>
<evidence type="ECO:0000256" key="3">
    <source>
        <dbReference type="PROSITE-ProRule" id="PRU00708"/>
    </source>
</evidence>
<evidence type="ECO:0000313" key="5">
    <source>
        <dbReference type="Proteomes" id="UP001188597"/>
    </source>
</evidence>
<evidence type="ECO:0000313" key="4">
    <source>
        <dbReference type="EMBL" id="KAK3039529.1"/>
    </source>
</evidence>